<dbReference type="InterPro" id="IPR049704">
    <property type="entry name" value="Aminotrans_3_PPA_site"/>
</dbReference>
<dbReference type="InterPro" id="IPR005814">
    <property type="entry name" value="Aminotrans_3"/>
</dbReference>
<dbReference type="Pfam" id="PF00202">
    <property type="entry name" value="Aminotran_3"/>
    <property type="match status" value="1"/>
</dbReference>
<dbReference type="InterPro" id="IPR041698">
    <property type="entry name" value="Methyltransf_25"/>
</dbReference>
<evidence type="ECO:0000313" key="5">
    <source>
        <dbReference type="EMBL" id="GAA3283356.1"/>
    </source>
</evidence>
<comment type="caution">
    <text evidence="5">The sequence shown here is derived from an EMBL/GenBank/DDBJ whole genome shotgun (WGS) entry which is preliminary data.</text>
</comment>
<keyword evidence="2" id="KW-0808">Transferase</keyword>
<dbReference type="EMBL" id="BAAAYG010000004">
    <property type="protein sequence ID" value="GAA3283356.1"/>
    <property type="molecule type" value="Genomic_DNA"/>
</dbReference>
<dbReference type="PROSITE" id="PS00600">
    <property type="entry name" value="AA_TRANSFER_CLASS_3"/>
    <property type="match status" value="1"/>
</dbReference>
<dbReference type="NCBIfam" id="NF041821">
    <property type="entry name" value="daptide_amino"/>
    <property type="match status" value="1"/>
</dbReference>
<evidence type="ECO:0000256" key="3">
    <source>
        <dbReference type="ARBA" id="ARBA00022898"/>
    </source>
</evidence>
<protein>
    <recommendedName>
        <fullName evidence="4">Methyltransferase domain-containing protein</fullName>
    </recommendedName>
</protein>
<evidence type="ECO:0000259" key="4">
    <source>
        <dbReference type="Pfam" id="PF13649"/>
    </source>
</evidence>
<dbReference type="InterPro" id="IPR015421">
    <property type="entry name" value="PyrdxlP-dep_Trfase_major"/>
</dbReference>
<keyword evidence="6" id="KW-1185">Reference proteome</keyword>
<dbReference type="CDD" id="cd02440">
    <property type="entry name" value="AdoMet_MTases"/>
    <property type="match status" value="1"/>
</dbReference>
<accession>A0ABP6RD71</accession>
<evidence type="ECO:0000256" key="1">
    <source>
        <dbReference type="ARBA" id="ARBA00022576"/>
    </source>
</evidence>
<dbReference type="Gene3D" id="3.90.1150.10">
    <property type="entry name" value="Aspartate Aminotransferase, domain 1"/>
    <property type="match status" value="1"/>
</dbReference>
<keyword evidence="1" id="KW-0032">Aminotransferase</keyword>
<dbReference type="RefSeq" id="WP_344719243.1">
    <property type="nucleotide sequence ID" value="NZ_BAAAYG010000004.1"/>
</dbReference>
<dbReference type="SUPFAM" id="SSF53335">
    <property type="entry name" value="S-adenosyl-L-methionine-dependent methyltransferases"/>
    <property type="match status" value="1"/>
</dbReference>
<dbReference type="Pfam" id="PF13649">
    <property type="entry name" value="Methyltransf_25"/>
    <property type="match status" value="1"/>
</dbReference>
<organism evidence="5 6">
    <name type="scientific">Nesterenkonia halobia</name>
    <dbReference type="NCBI Taxonomy" id="37922"/>
    <lineage>
        <taxon>Bacteria</taxon>
        <taxon>Bacillati</taxon>
        <taxon>Actinomycetota</taxon>
        <taxon>Actinomycetes</taxon>
        <taxon>Micrococcales</taxon>
        <taxon>Micrococcaceae</taxon>
        <taxon>Nesterenkonia</taxon>
    </lineage>
</organism>
<feature type="domain" description="Methyltransferase" evidence="4">
    <location>
        <begin position="44"/>
        <end position="137"/>
    </location>
</feature>
<keyword evidence="3" id="KW-0663">Pyridoxal phosphate</keyword>
<dbReference type="PANTHER" id="PTHR42684:SF3">
    <property type="entry name" value="ADENOSYLMETHIONINE-8-AMINO-7-OXONONANOATE AMINOTRANSFERASE"/>
    <property type="match status" value="1"/>
</dbReference>
<dbReference type="Proteomes" id="UP001501736">
    <property type="component" value="Unassembled WGS sequence"/>
</dbReference>
<dbReference type="InterPro" id="IPR015424">
    <property type="entry name" value="PyrdxlP-dep_Trfase"/>
</dbReference>
<gene>
    <name evidence="5" type="ORF">GCM10020260_11990</name>
</gene>
<dbReference type="Gene3D" id="3.40.50.150">
    <property type="entry name" value="Vaccinia Virus protein VP39"/>
    <property type="match status" value="1"/>
</dbReference>
<sequence length="652" mass="70775">MTIGAEVPTLYDGRGALLYDQIVANDRSELREILARIDRGRDRVLELACGSGRVTLPLLRVASEVTAVDLSADLLAQLRLRAENSPNLVAVHGDVLEWEAEGCYDKVVLATTSISLFDRQQRQRLLQRIRRWLRPDGELLISLRVPHSQTDNEQQVGENLWLREEFDDDHKTLAATLLETTPDGSVGTYSVTTHLLSMDDLREELAEAGLDVVAEQDVLGAGAVHDVGDYRLLAARRVPVSRSFEFFITPRTWGDVEAVAAQGTRITFRDGSEAICAISGLWNASLGYGNAAIADAIHRANLEASALPIFRRGSSYAREAAERLLEWTGSDRFGSVFYSTSGSAALDAVVKLCRQVTKLKHGPTRRRVVSLIGSYHGITSSSMALSGAYLFQDVYDVDDKLHIKVPYDDPEALETVMNRYGDQIAAVIVEPVLGSGAHPLSDAMLEALQRNRMQHGYMLVADEVATGFYRTGTRFASDVWAESPDILVSSKALTNGTSAASAILVSAEATAVLDDADQVFWHGETQAGSPQSCAAIVATIDEFERLDIATKVTSLAAELEAGIDAIATTSDRLSTTGRGAMRALQIRHFDGSHLSSDEVFDLVNRCRAAGVVVQPSPSSIQLMPALTMSSPELHEALQRVSACVSAYLAESS</sequence>
<dbReference type="PANTHER" id="PTHR42684">
    <property type="entry name" value="ADENOSYLMETHIONINE-8-AMINO-7-OXONONANOATE AMINOTRANSFERASE"/>
    <property type="match status" value="1"/>
</dbReference>
<name>A0ABP6RD71_9MICC</name>
<evidence type="ECO:0000256" key="2">
    <source>
        <dbReference type="ARBA" id="ARBA00022679"/>
    </source>
</evidence>
<dbReference type="InterPro" id="IPR049691">
    <property type="entry name" value="Daptide_aminotransferase"/>
</dbReference>
<dbReference type="SUPFAM" id="SSF53383">
    <property type="entry name" value="PLP-dependent transferases"/>
    <property type="match status" value="1"/>
</dbReference>
<dbReference type="InterPro" id="IPR015422">
    <property type="entry name" value="PyrdxlP-dep_Trfase_small"/>
</dbReference>
<dbReference type="InterPro" id="IPR029063">
    <property type="entry name" value="SAM-dependent_MTases_sf"/>
</dbReference>
<reference evidence="6" key="1">
    <citation type="journal article" date="2019" name="Int. J. Syst. Evol. Microbiol.">
        <title>The Global Catalogue of Microorganisms (GCM) 10K type strain sequencing project: providing services to taxonomists for standard genome sequencing and annotation.</title>
        <authorList>
            <consortium name="The Broad Institute Genomics Platform"/>
            <consortium name="The Broad Institute Genome Sequencing Center for Infectious Disease"/>
            <person name="Wu L."/>
            <person name="Ma J."/>
        </authorList>
    </citation>
    <scope>NUCLEOTIDE SEQUENCE [LARGE SCALE GENOMIC DNA]</scope>
    <source>
        <strain evidence="6">JCM 11483</strain>
    </source>
</reference>
<proteinExistence type="predicted"/>
<evidence type="ECO:0000313" key="6">
    <source>
        <dbReference type="Proteomes" id="UP001501736"/>
    </source>
</evidence>
<dbReference type="Gene3D" id="3.40.640.10">
    <property type="entry name" value="Type I PLP-dependent aspartate aminotransferase-like (Major domain)"/>
    <property type="match status" value="1"/>
</dbReference>